<evidence type="ECO:0000259" key="13">
    <source>
        <dbReference type="Pfam" id="PF06415"/>
    </source>
</evidence>
<keyword evidence="5 11" id="KW-0479">Metal-binding</keyword>
<dbReference type="NCBIfam" id="TIGR01307">
    <property type="entry name" value="pgm_bpd_ind"/>
    <property type="match status" value="1"/>
</dbReference>
<feature type="binding site" evidence="10">
    <location>
        <position position="243"/>
    </location>
    <ligand>
        <name>substrate</name>
    </ligand>
</feature>
<comment type="cofactor">
    <cofactor evidence="1">
        <name>Mn(2+)</name>
        <dbReference type="ChEBI" id="CHEBI:29035"/>
    </cofactor>
</comment>
<dbReference type="InterPro" id="IPR011258">
    <property type="entry name" value="BPG-indep_PGM_N"/>
</dbReference>
<evidence type="ECO:0000256" key="10">
    <source>
        <dbReference type="PIRSR" id="PIRSR001492-2"/>
    </source>
</evidence>
<evidence type="ECO:0000256" key="11">
    <source>
        <dbReference type="PIRSR" id="PIRSR001492-3"/>
    </source>
</evidence>
<feature type="domain" description="Metalloenzyme" evidence="12">
    <location>
        <begin position="63"/>
        <end position="552"/>
    </location>
</feature>
<feature type="binding site" evidence="11">
    <location>
        <position position="71"/>
    </location>
    <ligand>
        <name>Mn(2+)</name>
        <dbReference type="ChEBI" id="CHEBI:29035"/>
        <label>2</label>
    </ligand>
</feature>
<dbReference type="InterPro" id="IPR017850">
    <property type="entry name" value="Alkaline_phosphatase_core_sf"/>
</dbReference>
<comment type="pathway">
    <text evidence="2">Carbohydrate degradation; glycolysis; pyruvate from D-glyceraldehyde 3-phosphate: step 3/5.</text>
</comment>
<evidence type="ECO:0000256" key="2">
    <source>
        <dbReference type="ARBA" id="ARBA00004798"/>
    </source>
</evidence>
<feature type="binding site" evidence="10">
    <location>
        <begin position="315"/>
        <end position="318"/>
    </location>
    <ligand>
        <name>substrate</name>
    </ligand>
</feature>
<dbReference type="GO" id="GO:0006096">
    <property type="term" value="P:glycolytic process"/>
    <property type="evidence" value="ECO:0007669"/>
    <property type="project" value="UniProtKB-UniPathway"/>
</dbReference>
<evidence type="ECO:0000313" key="14">
    <source>
        <dbReference type="EMBL" id="AWI66845.1"/>
    </source>
</evidence>
<dbReference type="InterPro" id="IPR005995">
    <property type="entry name" value="Pgm_bpd_ind"/>
</dbReference>
<organism evidence="14">
    <name type="scientific">Piromyces sp</name>
    <dbReference type="NCBI Taxonomy" id="45796"/>
    <lineage>
        <taxon>Eukaryota</taxon>
        <taxon>Fungi</taxon>
        <taxon>Fungi incertae sedis</taxon>
        <taxon>Chytridiomycota</taxon>
        <taxon>Chytridiomycota incertae sedis</taxon>
        <taxon>Neocallimastigomycetes</taxon>
        <taxon>Neocallimastigales</taxon>
        <taxon>Neocallimastigaceae</taxon>
        <taxon>Piromyces</taxon>
    </lineage>
</organism>
<keyword evidence="8" id="KW-0413">Isomerase</keyword>
<accession>A0A2S1TYW8</accession>
<feature type="binding site" evidence="11">
    <location>
        <position position="497"/>
    </location>
    <ligand>
        <name>Mn(2+)</name>
        <dbReference type="ChEBI" id="CHEBI:29035"/>
        <label>2</label>
    </ligand>
</feature>
<evidence type="ECO:0000256" key="6">
    <source>
        <dbReference type="ARBA" id="ARBA00023152"/>
    </source>
</evidence>
<dbReference type="InterPro" id="IPR006124">
    <property type="entry name" value="Metalloenzyme"/>
</dbReference>
<comment type="similarity">
    <text evidence="3">Belongs to the BPG-independent phosphoglycerate mutase family.</text>
</comment>
<dbReference type="PANTHER" id="PTHR31637">
    <property type="entry name" value="2,3-BISPHOSPHOGLYCERATE-INDEPENDENT PHOSPHOGLYCERATE MUTASE"/>
    <property type="match status" value="1"/>
</dbReference>
<evidence type="ECO:0000256" key="1">
    <source>
        <dbReference type="ARBA" id="ARBA00001936"/>
    </source>
</evidence>
<dbReference type="GO" id="GO:0030145">
    <property type="term" value="F:manganese ion binding"/>
    <property type="evidence" value="ECO:0007669"/>
    <property type="project" value="InterPro"/>
</dbReference>
<reference evidence="14" key="1">
    <citation type="submission" date="2018-03" db="EMBL/GenBank/DDBJ databases">
        <title>Horizontal gene transfer is an indispensable driver in forging the evolution of the Neocallimastigomycota as a distinct gut-dwelling fungal lineage.</title>
        <authorList>
            <person name="Murphy C.L."/>
            <person name="Youssef N.H."/>
            <person name="Elshahed M.S."/>
        </authorList>
    </citation>
    <scope>NUCLEOTIDE SEQUENCE</scope>
    <source>
        <strain evidence="14">A2</strain>
    </source>
</reference>
<dbReference type="FunFam" id="3.40.1450.10:FF:000002">
    <property type="entry name" value="2,3-bisphosphoglycerate-independent phosphoglycerate mutase"/>
    <property type="match status" value="1"/>
</dbReference>
<dbReference type="SUPFAM" id="SSF53649">
    <property type="entry name" value="Alkaline phosphatase-like"/>
    <property type="match status" value="1"/>
</dbReference>
<dbReference type="EMBL" id="MH043691">
    <property type="protein sequence ID" value="AWI66845.1"/>
    <property type="molecule type" value="mRNA"/>
</dbReference>
<proteinExistence type="evidence at transcript level"/>
<dbReference type="Gene3D" id="3.40.720.10">
    <property type="entry name" value="Alkaline Phosphatase, subunit A"/>
    <property type="match status" value="1"/>
</dbReference>
<dbReference type="InterPro" id="IPR036646">
    <property type="entry name" value="PGAM_B_sf"/>
</dbReference>
<dbReference type="GO" id="GO:0005829">
    <property type="term" value="C:cytosol"/>
    <property type="evidence" value="ECO:0007669"/>
    <property type="project" value="TreeGrafter"/>
</dbReference>
<name>A0A2S1TYW8_PIRSP</name>
<dbReference type="AlphaFoldDB" id="A0A2S1TYW8"/>
<dbReference type="PIRSF" id="PIRSF001492">
    <property type="entry name" value="IPGAM"/>
    <property type="match status" value="1"/>
</dbReference>
<evidence type="ECO:0000256" key="7">
    <source>
        <dbReference type="ARBA" id="ARBA00023211"/>
    </source>
</evidence>
<evidence type="ECO:0000259" key="12">
    <source>
        <dbReference type="Pfam" id="PF01676"/>
    </source>
</evidence>
<dbReference type="Pfam" id="PF01676">
    <property type="entry name" value="Metalloenzyme"/>
    <property type="match status" value="1"/>
</dbReference>
<feature type="binding site" evidence="11">
    <location>
        <position position="460"/>
    </location>
    <ligand>
        <name>Mn(2+)</name>
        <dbReference type="ChEBI" id="CHEBI:29035"/>
        <label>1</label>
    </ligand>
</feature>
<dbReference type="PANTHER" id="PTHR31637:SF0">
    <property type="entry name" value="2,3-BISPHOSPHOGLYCERATE-INDEPENDENT PHOSPHOGLYCERATE MUTASE"/>
    <property type="match status" value="1"/>
</dbReference>
<evidence type="ECO:0000256" key="9">
    <source>
        <dbReference type="PIRSR" id="PIRSR001492-1"/>
    </source>
</evidence>
<feature type="binding site" evidence="10">
    <location>
        <position position="249"/>
    </location>
    <ligand>
        <name>substrate</name>
    </ligand>
</feature>
<keyword evidence="6" id="KW-0324">Glycolysis</keyword>
<keyword evidence="7 11" id="KW-0464">Manganese</keyword>
<dbReference type="Pfam" id="PF06415">
    <property type="entry name" value="iPGM_N"/>
    <property type="match status" value="1"/>
</dbReference>
<feature type="binding site" evidence="11">
    <location>
        <position position="515"/>
    </location>
    <ligand>
        <name>Mn(2+)</name>
        <dbReference type="ChEBI" id="CHEBI:29035"/>
        <label>1</label>
    </ligand>
</feature>
<evidence type="ECO:0000256" key="8">
    <source>
        <dbReference type="ARBA" id="ARBA00023235"/>
    </source>
</evidence>
<dbReference type="HAMAP" id="MF_01038">
    <property type="entry name" value="GpmI"/>
    <property type="match status" value="1"/>
</dbReference>
<protein>
    <recommendedName>
        <fullName evidence="4">phosphoglycerate mutase (2,3-diphosphoglycerate-independent)</fullName>
        <ecNumber evidence="4">5.4.2.12</ecNumber>
    </recommendedName>
</protein>
<feature type="active site" description="Phosphoserine intermediate" evidence="9">
    <location>
        <position position="121"/>
    </location>
</feature>
<sequence>MIGTEEGVENINKKHSFKFNLTHIFKRIRRNKKNFVKSNNKTKTNQLIVNNTELNMANTPSGKRVLLTILDGWGIGEKGKGDAIYNTPTPYYDYLQKNYPNSYLVASGEKVGLPAGQMGNSEVGHTNIGAGRVVYQDLVKINIACREGTIKDNKAFAQCLEYVKKSGKKIHFMGLVSDGGIHSHQDHLYKMLQICNEKGLPKVIVHAFTDGRDCDPKSGKGFIKSLIDVCNENNAKVASVVGRYYAMDRDNRWERVAQAYNLIVKGEGKQANDLVEAVQQSYDENVTDEFIKPIHNAKVDGNLEDGDAVIFFNFRNDRAKELTIAFTQRDIPEQKLKTIPNLHYCTMTPYDPDFKGLHILFDKENVDNTMGEYVSKLGYKQLRIAETEKFPHVTFFYSGGRTEPFPNEDRILIPSPKVATYDLKPEMSIYEITENLETAIKKEEYALIVLNYANGDMVGHTGVYDAIEKAVHHVDECLHKMIETAKQHDYEVIIIADHGNCDNAINPDDTPNTQHSTNVVPFFYITERKNVKIQPGQLSDVAPTLCKILGIEVPKEMTGKQLVEF</sequence>
<dbReference type="GO" id="GO:0006007">
    <property type="term" value="P:glucose catabolic process"/>
    <property type="evidence" value="ECO:0007669"/>
    <property type="project" value="InterPro"/>
</dbReference>
<evidence type="ECO:0000256" key="3">
    <source>
        <dbReference type="ARBA" id="ARBA00008819"/>
    </source>
</evidence>
<evidence type="ECO:0000256" key="4">
    <source>
        <dbReference type="ARBA" id="ARBA00012026"/>
    </source>
</evidence>
<feature type="binding site" evidence="10">
    <location>
        <position position="182"/>
    </location>
    <ligand>
        <name>substrate</name>
    </ligand>
</feature>
<feature type="domain" description="BPG-independent PGAM N-terminal" evidence="13">
    <location>
        <begin position="141"/>
        <end position="351"/>
    </location>
</feature>
<dbReference type="EC" id="5.4.2.12" evidence="4"/>
<feature type="binding site" evidence="11">
    <location>
        <position position="498"/>
    </location>
    <ligand>
        <name>Mn(2+)</name>
        <dbReference type="ChEBI" id="CHEBI:29035"/>
        <label>2</label>
    </ligand>
</feature>
<dbReference type="SUPFAM" id="SSF64158">
    <property type="entry name" value="2,3-Bisphosphoglycerate-independent phosphoglycerate mutase, substrate-binding domain"/>
    <property type="match status" value="1"/>
</dbReference>
<feature type="binding site" evidence="10">
    <location>
        <position position="389"/>
    </location>
    <ligand>
        <name>substrate</name>
    </ligand>
</feature>
<feature type="binding site" evidence="10">
    <location>
        <begin position="212"/>
        <end position="213"/>
    </location>
    <ligand>
        <name>substrate</name>
    </ligand>
</feature>
<dbReference type="Gene3D" id="3.40.1450.10">
    <property type="entry name" value="BPG-independent phosphoglycerate mutase, domain B"/>
    <property type="match status" value="1"/>
</dbReference>
<dbReference type="CDD" id="cd16010">
    <property type="entry name" value="iPGM"/>
    <property type="match status" value="1"/>
</dbReference>
<dbReference type="GO" id="GO:0004619">
    <property type="term" value="F:phosphoglycerate mutase activity"/>
    <property type="evidence" value="ECO:0007669"/>
    <property type="project" value="UniProtKB-EC"/>
</dbReference>
<feature type="binding site" evidence="11">
    <location>
        <position position="456"/>
    </location>
    <ligand>
        <name>Mn(2+)</name>
        <dbReference type="ChEBI" id="CHEBI:29035"/>
        <label>1</label>
    </ligand>
</feature>
<evidence type="ECO:0000256" key="5">
    <source>
        <dbReference type="ARBA" id="ARBA00022723"/>
    </source>
</evidence>
<feature type="binding site" evidence="11">
    <location>
        <position position="121"/>
    </location>
    <ligand>
        <name>Mn(2+)</name>
        <dbReference type="ChEBI" id="CHEBI:29035"/>
        <label>2</label>
    </ligand>
</feature>
<dbReference type="UniPathway" id="UPA00109">
    <property type="reaction ID" value="UER00186"/>
</dbReference>